<dbReference type="GO" id="GO:0000055">
    <property type="term" value="P:ribosomal large subunit export from nucleus"/>
    <property type="evidence" value="ECO:0007669"/>
    <property type="project" value="TreeGrafter"/>
</dbReference>
<evidence type="ECO:0000256" key="6">
    <source>
        <dbReference type="ARBA" id="ARBA00023242"/>
    </source>
</evidence>
<dbReference type="PANTHER" id="PTHR28280:SF1">
    <property type="entry name" value="SHUTTLING PRE-60S FACTOR ECM1"/>
    <property type="match status" value="1"/>
</dbReference>
<feature type="compositionally biased region" description="Basic and acidic residues" evidence="7">
    <location>
        <begin position="1"/>
        <end position="12"/>
    </location>
</feature>
<evidence type="ECO:0000256" key="1">
    <source>
        <dbReference type="ARBA" id="ARBA00004123"/>
    </source>
</evidence>
<keyword evidence="5" id="KW-0690">Ribosome biogenesis</keyword>
<feature type="region of interest" description="Disordered" evidence="7">
    <location>
        <begin position="1"/>
        <end position="78"/>
    </location>
</feature>
<reference evidence="8" key="1">
    <citation type="submission" date="2022-12" db="EMBL/GenBank/DDBJ databases">
        <authorList>
            <person name="Petersen C."/>
        </authorList>
    </citation>
    <scope>NUCLEOTIDE SEQUENCE</scope>
    <source>
        <strain evidence="8">IBT 21472</strain>
    </source>
</reference>
<dbReference type="Proteomes" id="UP001147746">
    <property type="component" value="Unassembled WGS sequence"/>
</dbReference>
<evidence type="ECO:0000256" key="4">
    <source>
        <dbReference type="ARBA" id="ARBA00022490"/>
    </source>
</evidence>
<sequence length="175" mass="19758">MAKNKPRTDNSRAARRAMSPSLNVDKSLTSLPRAESPGAQRPSVLTDRRNSGIQKKQKQKKMSRAQRMRHQKGMDRAEAVMDQMEIKKERSFTRAKVVKDRRGEWEDLNKKAGMFAALQQTNAADDDDDDNDDDDEMSENTKQPKSIPNPFASETSVSEPVADEHAPVDEEDDIT</sequence>
<comment type="caution">
    <text evidence="8">The sequence shown here is derived from an EMBL/GenBank/DDBJ whole genome shotgun (WGS) entry which is preliminary data.</text>
</comment>
<dbReference type="GO" id="GO:0005737">
    <property type="term" value="C:cytoplasm"/>
    <property type="evidence" value="ECO:0007669"/>
    <property type="project" value="UniProtKB-SubCell"/>
</dbReference>
<dbReference type="AlphaFoldDB" id="A0A9W9L7T9"/>
<organism evidence="8 9">
    <name type="scientific">Penicillium atrosanguineum</name>
    <dbReference type="NCBI Taxonomy" id="1132637"/>
    <lineage>
        <taxon>Eukaryota</taxon>
        <taxon>Fungi</taxon>
        <taxon>Dikarya</taxon>
        <taxon>Ascomycota</taxon>
        <taxon>Pezizomycotina</taxon>
        <taxon>Eurotiomycetes</taxon>
        <taxon>Eurotiomycetidae</taxon>
        <taxon>Eurotiales</taxon>
        <taxon>Aspergillaceae</taxon>
        <taxon>Penicillium</taxon>
    </lineage>
</organism>
<evidence type="ECO:0000256" key="3">
    <source>
        <dbReference type="ARBA" id="ARBA00022448"/>
    </source>
</evidence>
<feature type="compositionally biased region" description="Polar residues" evidence="7">
    <location>
        <begin position="140"/>
        <end position="158"/>
    </location>
</feature>
<evidence type="ECO:0008006" key="10">
    <source>
        <dbReference type="Google" id="ProtNLM"/>
    </source>
</evidence>
<keyword evidence="4" id="KW-0963">Cytoplasm</keyword>
<dbReference type="InterPro" id="IPR022784">
    <property type="entry name" value="Ribosome_bgen_Alb1"/>
</dbReference>
<keyword evidence="9" id="KW-1185">Reference proteome</keyword>
<feature type="compositionally biased region" description="Basic residues" evidence="7">
    <location>
        <begin position="55"/>
        <end position="71"/>
    </location>
</feature>
<feature type="region of interest" description="Disordered" evidence="7">
    <location>
        <begin position="116"/>
        <end position="175"/>
    </location>
</feature>
<gene>
    <name evidence="8" type="ORF">N7476_005975</name>
</gene>
<keyword evidence="6" id="KW-0539">Nucleus</keyword>
<proteinExistence type="predicted"/>
<feature type="compositionally biased region" description="Acidic residues" evidence="7">
    <location>
        <begin position="124"/>
        <end position="138"/>
    </location>
</feature>
<accession>A0A9W9L7T9</accession>
<protein>
    <recommendedName>
        <fullName evidence="10">Ribosome biogenesis protein Alb1</fullName>
    </recommendedName>
</protein>
<evidence type="ECO:0000256" key="7">
    <source>
        <dbReference type="SAM" id="MobiDB-lite"/>
    </source>
</evidence>
<dbReference type="GO" id="GO:0030687">
    <property type="term" value="C:preribosome, large subunit precursor"/>
    <property type="evidence" value="ECO:0007669"/>
    <property type="project" value="TreeGrafter"/>
</dbReference>
<dbReference type="GO" id="GO:0005730">
    <property type="term" value="C:nucleolus"/>
    <property type="evidence" value="ECO:0007669"/>
    <property type="project" value="TreeGrafter"/>
</dbReference>
<dbReference type="PANTHER" id="PTHR28280">
    <property type="entry name" value="SHUTTLING PRE-60S FACTOR ECM1"/>
    <property type="match status" value="1"/>
</dbReference>
<keyword evidence="3" id="KW-0813">Transport</keyword>
<evidence type="ECO:0000313" key="8">
    <source>
        <dbReference type="EMBL" id="KAJ5315668.1"/>
    </source>
</evidence>
<name>A0A9W9L7T9_9EURO</name>
<dbReference type="EMBL" id="JAPZBO010000005">
    <property type="protein sequence ID" value="KAJ5315668.1"/>
    <property type="molecule type" value="Genomic_DNA"/>
</dbReference>
<dbReference type="Pfam" id="PF09135">
    <property type="entry name" value="Alb1"/>
    <property type="match status" value="1"/>
</dbReference>
<evidence type="ECO:0000256" key="5">
    <source>
        <dbReference type="ARBA" id="ARBA00022517"/>
    </source>
</evidence>
<evidence type="ECO:0000256" key="2">
    <source>
        <dbReference type="ARBA" id="ARBA00004496"/>
    </source>
</evidence>
<reference evidence="8" key="2">
    <citation type="journal article" date="2023" name="IMA Fungus">
        <title>Comparative genomic study of the Penicillium genus elucidates a diverse pangenome and 15 lateral gene transfer events.</title>
        <authorList>
            <person name="Petersen C."/>
            <person name="Sorensen T."/>
            <person name="Nielsen M.R."/>
            <person name="Sondergaard T.E."/>
            <person name="Sorensen J.L."/>
            <person name="Fitzpatrick D.A."/>
            <person name="Frisvad J.C."/>
            <person name="Nielsen K.L."/>
        </authorList>
    </citation>
    <scope>NUCLEOTIDE SEQUENCE</scope>
    <source>
        <strain evidence="8">IBT 21472</strain>
    </source>
</reference>
<feature type="compositionally biased region" description="Polar residues" evidence="7">
    <location>
        <begin position="20"/>
        <end position="30"/>
    </location>
</feature>
<dbReference type="InterPro" id="IPR053278">
    <property type="entry name" value="Pre-60S_factor_ECM1"/>
</dbReference>
<comment type="subcellular location">
    <subcellularLocation>
        <location evidence="2">Cytoplasm</location>
    </subcellularLocation>
    <subcellularLocation>
        <location evidence="1">Nucleus</location>
    </subcellularLocation>
</comment>
<evidence type="ECO:0000313" key="9">
    <source>
        <dbReference type="Proteomes" id="UP001147746"/>
    </source>
</evidence>